<protein>
    <submittedName>
        <fullName evidence="4">4CLL1 protein</fullName>
    </submittedName>
</protein>
<dbReference type="Pfam" id="PF00501">
    <property type="entry name" value="AMP-binding"/>
    <property type="match status" value="1"/>
</dbReference>
<evidence type="ECO:0000313" key="4">
    <source>
        <dbReference type="EMBL" id="JAG72475.1"/>
    </source>
</evidence>
<dbReference type="SUPFAM" id="SSF56801">
    <property type="entry name" value="Acetyl-CoA synthetase-like"/>
    <property type="match status" value="1"/>
</dbReference>
<proteinExistence type="predicted"/>
<dbReference type="InterPro" id="IPR000873">
    <property type="entry name" value="AMP-dep_synth/lig_dom"/>
</dbReference>
<evidence type="ECO:0000259" key="3">
    <source>
        <dbReference type="Pfam" id="PF00501"/>
    </source>
</evidence>
<evidence type="ECO:0000256" key="1">
    <source>
        <dbReference type="ARBA" id="ARBA00004275"/>
    </source>
</evidence>
<dbReference type="Gene3D" id="3.40.50.12780">
    <property type="entry name" value="N-terminal domain of ligase-like"/>
    <property type="match status" value="1"/>
</dbReference>
<feature type="domain" description="AMP-dependent synthetase/ligase" evidence="3">
    <location>
        <begin position="72"/>
        <end position="255"/>
    </location>
</feature>
<reference evidence="4" key="1">
    <citation type="submission" date="2015-01" db="EMBL/GenBank/DDBJ databases">
        <title>Transcriptome Assembly of Fopius arisanus.</title>
        <authorList>
            <person name="Geib S."/>
        </authorList>
    </citation>
    <scope>NUCLEOTIDE SEQUENCE</scope>
</reference>
<sequence>MFRILAFHRRFLSDTKIRLFDKELKSYFGNASRNYNSQPSNTFKYTDRDNVFTSPYDKIEIPSCYLHQVIWKDVDKWRNKTALTCSASGRSYSYNELRGLCGKFATSLRRNNLGPGDTLAVVLPNIPEYAIIALGASEAGVRVTLLNPAYTIYEISKHLAISEASAIITTPQKYPDIMEALKLKNSVRLPTIVVPNGNEPIPAGAINFRDLVSNRIEEFDNIGEQTGTDCKNDTFIIPYSSGTSGFPKGVEITHRFELNF</sequence>
<accession>A0A0C9PNK8</accession>
<gene>
    <name evidence="4" type="primary">4CLL1</name>
    <name evidence="4" type="ORF">g.51403</name>
</gene>
<dbReference type="GO" id="GO:0016405">
    <property type="term" value="F:CoA-ligase activity"/>
    <property type="evidence" value="ECO:0007669"/>
    <property type="project" value="TreeGrafter"/>
</dbReference>
<dbReference type="GO" id="GO:0005777">
    <property type="term" value="C:peroxisome"/>
    <property type="evidence" value="ECO:0007669"/>
    <property type="project" value="UniProtKB-SubCell"/>
</dbReference>
<dbReference type="InterPro" id="IPR020845">
    <property type="entry name" value="AMP-binding_CS"/>
</dbReference>
<evidence type="ECO:0000256" key="2">
    <source>
        <dbReference type="ARBA" id="ARBA00023140"/>
    </source>
</evidence>
<dbReference type="PANTHER" id="PTHR24096">
    <property type="entry name" value="LONG-CHAIN-FATTY-ACID--COA LIGASE"/>
    <property type="match status" value="1"/>
</dbReference>
<dbReference type="InterPro" id="IPR042099">
    <property type="entry name" value="ANL_N_sf"/>
</dbReference>
<dbReference type="PROSITE" id="PS00455">
    <property type="entry name" value="AMP_BINDING"/>
    <property type="match status" value="1"/>
</dbReference>
<dbReference type="AlphaFoldDB" id="A0A0C9PNK8"/>
<dbReference type="EMBL" id="GBYB01002708">
    <property type="protein sequence ID" value="JAG72475.1"/>
    <property type="molecule type" value="Transcribed_RNA"/>
</dbReference>
<keyword evidence="2" id="KW-0576">Peroxisome</keyword>
<comment type="subcellular location">
    <subcellularLocation>
        <location evidence="1">Peroxisome</location>
    </subcellularLocation>
</comment>
<organism evidence="4">
    <name type="scientific">Fopius arisanus</name>
    <dbReference type="NCBI Taxonomy" id="64838"/>
    <lineage>
        <taxon>Eukaryota</taxon>
        <taxon>Metazoa</taxon>
        <taxon>Ecdysozoa</taxon>
        <taxon>Arthropoda</taxon>
        <taxon>Hexapoda</taxon>
        <taxon>Insecta</taxon>
        <taxon>Pterygota</taxon>
        <taxon>Neoptera</taxon>
        <taxon>Endopterygota</taxon>
        <taxon>Hymenoptera</taxon>
        <taxon>Apocrita</taxon>
        <taxon>Ichneumonoidea</taxon>
        <taxon>Braconidae</taxon>
        <taxon>Opiinae</taxon>
        <taxon>Fopius</taxon>
    </lineage>
</organism>
<dbReference type="PANTHER" id="PTHR24096:SF422">
    <property type="entry name" value="BCDNA.GH02901"/>
    <property type="match status" value="1"/>
</dbReference>
<name>A0A0C9PNK8_9HYME</name>